<dbReference type="HAMAP" id="MF_01008">
    <property type="entry name" value="MraZ"/>
    <property type="match status" value="1"/>
</dbReference>
<dbReference type="InterPro" id="IPR020603">
    <property type="entry name" value="MraZ_dom"/>
</dbReference>
<evidence type="ECO:0000256" key="2">
    <source>
        <dbReference type="ARBA" id="ARBA00022490"/>
    </source>
</evidence>
<feature type="domain" description="SpoVT-AbrB" evidence="8">
    <location>
        <begin position="79"/>
        <end position="122"/>
    </location>
</feature>
<feature type="domain" description="SpoVT-AbrB" evidence="8">
    <location>
        <begin position="8"/>
        <end position="50"/>
    </location>
</feature>
<evidence type="ECO:0000256" key="7">
    <source>
        <dbReference type="HAMAP-Rule" id="MF_01008"/>
    </source>
</evidence>
<keyword evidence="3" id="KW-0677">Repeat</keyword>
<keyword evidence="4 7" id="KW-0805">Transcription regulation</keyword>
<dbReference type="SUPFAM" id="SSF89447">
    <property type="entry name" value="AbrB/MazE/MraZ-like"/>
    <property type="match status" value="1"/>
</dbReference>
<reference evidence="9 10" key="1">
    <citation type="journal article" date="2016" name="Nat. Commun.">
        <title>Thousands of microbial genomes shed light on interconnected biogeochemical processes in an aquifer system.</title>
        <authorList>
            <person name="Anantharaman K."/>
            <person name="Brown C.T."/>
            <person name="Hug L.A."/>
            <person name="Sharon I."/>
            <person name="Castelle C.J."/>
            <person name="Probst A.J."/>
            <person name="Thomas B.C."/>
            <person name="Singh A."/>
            <person name="Wilkins M.J."/>
            <person name="Karaoz U."/>
            <person name="Brodie E.L."/>
            <person name="Williams K.H."/>
            <person name="Hubbard S.S."/>
            <person name="Banfield J.F."/>
        </authorList>
    </citation>
    <scope>NUCLEOTIDE SEQUENCE [LARGE SCALE GENOMIC DNA]</scope>
</reference>
<dbReference type="InterPro" id="IPR035642">
    <property type="entry name" value="MraZ_N"/>
</dbReference>
<dbReference type="GO" id="GO:0051301">
    <property type="term" value="P:cell division"/>
    <property type="evidence" value="ECO:0007669"/>
    <property type="project" value="UniProtKB-KW"/>
</dbReference>
<keyword evidence="6 7" id="KW-0804">Transcription</keyword>
<keyword evidence="5 7" id="KW-0238">DNA-binding</keyword>
<dbReference type="InterPro" id="IPR038619">
    <property type="entry name" value="MraZ_sf"/>
</dbReference>
<dbReference type="GO" id="GO:0003700">
    <property type="term" value="F:DNA-binding transcription factor activity"/>
    <property type="evidence" value="ECO:0007669"/>
    <property type="project" value="UniProtKB-UniRule"/>
</dbReference>
<dbReference type="PANTHER" id="PTHR34701:SF1">
    <property type="entry name" value="TRANSCRIPTIONAL REGULATOR MRAZ"/>
    <property type="match status" value="1"/>
</dbReference>
<evidence type="ECO:0000256" key="3">
    <source>
        <dbReference type="ARBA" id="ARBA00022737"/>
    </source>
</evidence>
<keyword evidence="2 7" id="KW-0963">Cytoplasm</keyword>
<comment type="similarity">
    <text evidence="7">Belongs to the MraZ family.</text>
</comment>
<dbReference type="Proteomes" id="UP000178085">
    <property type="component" value="Unassembled WGS sequence"/>
</dbReference>
<evidence type="ECO:0000256" key="1">
    <source>
        <dbReference type="ARBA" id="ARBA00013860"/>
    </source>
</evidence>
<evidence type="ECO:0000256" key="5">
    <source>
        <dbReference type="ARBA" id="ARBA00023125"/>
    </source>
</evidence>
<evidence type="ECO:0000259" key="8">
    <source>
        <dbReference type="PROSITE" id="PS51740"/>
    </source>
</evidence>
<accession>A0A1F4NR18</accession>
<dbReference type="Pfam" id="PF02381">
    <property type="entry name" value="MraZ"/>
    <property type="match status" value="2"/>
</dbReference>
<dbReference type="InterPro" id="IPR003444">
    <property type="entry name" value="MraZ"/>
</dbReference>
<comment type="subcellular location">
    <subcellularLocation>
        <location evidence="7">Cytoplasm</location>
        <location evidence="7">Nucleoid</location>
    </subcellularLocation>
</comment>
<dbReference type="GO" id="GO:0000976">
    <property type="term" value="F:transcription cis-regulatory region binding"/>
    <property type="evidence" value="ECO:0007669"/>
    <property type="project" value="TreeGrafter"/>
</dbReference>
<dbReference type="CDD" id="cd16321">
    <property type="entry name" value="MraZ_C"/>
    <property type="match status" value="1"/>
</dbReference>
<dbReference type="AlphaFoldDB" id="A0A1F4NR18"/>
<dbReference type="NCBIfam" id="TIGR00242">
    <property type="entry name" value="division/cell wall cluster transcriptional repressor MraZ"/>
    <property type="match status" value="1"/>
</dbReference>
<comment type="caution">
    <text evidence="9">The sequence shown here is derived from an EMBL/GenBank/DDBJ whole genome shotgun (WGS) entry which is preliminary data.</text>
</comment>
<comment type="subunit">
    <text evidence="7">Forms oligomers.</text>
</comment>
<dbReference type="CDD" id="cd16320">
    <property type="entry name" value="MraZ_N"/>
    <property type="match status" value="1"/>
</dbReference>
<dbReference type="GO" id="GO:0005737">
    <property type="term" value="C:cytoplasm"/>
    <property type="evidence" value="ECO:0007669"/>
    <property type="project" value="UniProtKB-UniRule"/>
</dbReference>
<dbReference type="GO" id="GO:2000143">
    <property type="term" value="P:negative regulation of DNA-templated transcription initiation"/>
    <property type="evidence" value="ECO:0007669"/>
    <property type="project" value="TreeGrafter"/>
</dbReference>
<evidence type="ECO:0000313" key="10">
    <source>
        <dbReference type="Proteomes" id="UP000178085"/>
    </source>
</evidence>
<dbReference type="EMBL" id="METD01000001">
    <property type="protein sequence ID" value="OGB73899.1"/>
    <property type="molecule type" value="Genomic_DNA"/>
</dbReference>
<evidence type="ECO:0000256" key="4">
    <source>
        <dbReference type="ARBA" id="ARBA00023015"/>
    </source>
</evidence>
<protein>
    <recommendedName>
        <fullName evidence="1 7">Transcriptional regulator MraZ</fullName>
    </recommendedName>
</protein>
<dbReference type="GO" id="GO:0009295">
    <property type="term" value="C:nucleoid"/>
    <property type="evidence" value="ECO:0007669"/>
    <property type="project" value="UniProtKB-SubCell"/>
</dbReference>
<evidence type="ECO:0000313" key="9">
    <source>
        <dbReference type="EMBL" id="OGB73899.1"/>
    </source>
</evidence>
<evidence type="ECO:0000256" key="6">
    <source>
        <dbReference type="ARBA" id="ARBA00023163"/>
    </source>
</evidence>
<dbReference type="PROSITE" id="PS51740">
    <property type="entry name" value="SPOVT_ABRB"/>
    <property type="match status" value="2"/>
</dbReference>
<dbReference type="InterPro" id="IPR007159">
    <property type="entry name" value="SpoVT-AbrB_dom"/>
</dbReference>
<organism evidence="9 10">
    <name type="scientific">candidate division Kazan bacterium RIFCSPLOWO2_01_FULL_45_19</name>
    <dbReference type="NCBI Taxonomy" id="1798538"/>
    <lineage>
        <taxon>Bacteria</taxon>
        <taxon>Bacteria division Kazan-3B-28</taxon>
    </lineage>
</organism>
<sequence>MDNVFIGEYTHVLDSKGRLAIPVKFKKLLTKGAVVTKGLDGCLFLYTESEWAKLVAKLNQMPISQGNARAFARLMLAGAMPVTLDAQNRINLPNYLIAFAGLKTTAVLAGLMNRLEIWDTKKWETYKKKTEPESEKIAEQLFI</sequence>
<proteinExistence type="inferred from homology"/>
<dbReference type="PANTHER" id="PTHR34701">
    <property type="entry name" value="TRANSCRIPTIONAL REGULATOR MRAZ"/>
    <property type="match status" value="1"/>
</dbReference>
<keyword evidence="9" id="KW-0131">Cell cycle</keyword>
<name>A0A1F4NR18_UNCK3</name>
<gene>
    <name evidence="7" type="primary">mraZ</name>
    <name evidence="9" type="ORF">A3K51_03385</name>
</gene>
<keyword evidence="9" id="KW-0132">Cell division</keyword>
<dbReference type="InterPro" id="IPR035644">
    <property type="entry name" value="MraZ_C"/>
</dbReference>
<dbReference type="Gene3D" id="3.40.1550.20">
    <property type="entry name" value="Transcriptional regulator MraZ domain"/>
    <property type="match status" value="1"/>
</dbReference>
<dbReference type="InterPro" id="IPR037914">
    <property type="entry name" value="SpoVT-AbrB_sf"/>
</dbReference>